<keyword evidence="3 6" id="KW-0489">Methyltransferase</keyword>
<evidence type="ECO:0000256" key="2">
    <source>
        <dbReference type="ARBA" id="ARBA00022573"/>
    </source>
</evidence>
<evidence type="ECO:0000256" key="6">
    <source>
        <dbReference type="PIRNR" id="PIRNR036525"/>
    </source>
</evidence>
<sequence>MRHIKVIGIGTGNPDHLTIEAVRALNAADVLFLPDKGEEKAELAAVRHQVIATYGTRADQRHIGFSVPKRQVEGLAYGDSVDAWHAALADNHARLIASHLGEAQTGAFLVWGDPMLYDSTLRILDRVKATGLDFSLDVIAGITSLQLLTARHQIPLNGIGQPVTITTGRRLSQDFPETRETAVVMLDGEQAFLALDDPDAEIYWGAYLGMPQEIVISGRLGSVRQEIATRRAEARAAHGWIMDIYLLRKPLPST</sequence>
<feature type="domain" description="Tetrapyrrole methylase" evidence="7">
    <location>
        <begin position="5"/>
        <end position="222"/>
    </location>
</feature>
<comment type="function">
    <text evidence="6">Catalyzes the methylation of C-1 in precorrin-5 and the subsequent extrusion of acetic acid from the resulting intermediate to form cobalt-precorrin-6A.</text>
</comment>
<dbReference type="EMBL" id="MKIP01000034">
    <property type="protein sequence ID" value="OLP60952.1"/>
    <property type="molecule type" value="Genomic_DNA"/>
</dbReference>
<evidence type="ECO:0000259" key="7">
    <source>
        <dbReference type="Pfam" id="PF00590"/>
    </source>
</evidence>
<dbReference type="EC" id="2.1.1.152" evidence="6"/>
<dbReference type="RefSeq" id="WP_075626844.1">
    <property type="nucleotide sequence ID" value="NZ_FOAM01000006.1"/>
</dbReference>
<evidence type="ECO:0000313" key="9">
    <source>
        <dbReference type="Proteomes" id="UP000186364"/>
    </source>
</evidence>
<dbReference type="InterPro" id="IPR012797">
    <property type="entry name" value="CobF"/>
</dbReference>
<keyword evidence="9" id="KW-1185">Reference proteome</keyword>
<dbReference type="InterPro" id="IPR000878">
    <property type="entry name" value="4pyrrol_Mease"/>
</dbReference>
<evidence type="ECO:0000256" key="4">
    <source>
        <dbReference type="ARBA" id="ARBA00022679"/>
    </source>
</evidence>
<dbReference type="GO" id="GO:0032259">
    <property type="term" value="P:methylation"/>
    <property type="evidence" value="ECO:0007669"/>
    <property type="project" value="UniProtKB-KW"/>
</dbReference>
<dbReference type="OrthoDB" id="9787471at2"/>
<dbReference type="InterPro" id="IPR035996">
    <property type="entry name" value="4pyrrol_Methylase_sf"/>
</dbReference>
<dbReference type="PANTHER" id="PTHR43467:SF1">
    <property type="entry name" value="PRECORRIN-6A SYNTHASE [DEACETYLATING]"/>
    <property type="match status" value="1"/>
</dbReference>
<organism evidence="8 9">
    <name type="scientific">Xaviernesmea oryzae</name>
    <dbReference type="NCBI Taxonomy" id="464029"/>
    <lineage>
        <taxon>Bacteria</taxon>
        <taxon>Pseudomonadati</taxon>
        <taxon>Pseudomonadota</taxon>
        <taxon>Alphaproteobacteria</taxon>
        <taxon>Hyphomicrobiales</taxon>
        <taxon>Rhizobiaceae</taxon>
        <taxon>Rhizobium/Agrobacterium group</taxon>
        <taxon>Xaviernesmea</taxon>
    </lineage>
</organism>
<evidence type="ECO:0000256" key="5">
    <source>
        <dbReference type="ARBA" id="ARBA00022691"/>
    </source>
</evidence>
<dbReference type="NCBIfam" id="TIGR02434">
    <property type="entry name" value="CobF"/>
    <property type="match status" value="1"/>
</dbReference>
<dbReference type="InterPro" id="IPR014777">
    <property type="entry name" value="4pyrrole_Mease_sub1"/>
</dbReference>
<evidence type="ECO:0000313" key="8">
    <source>
        <dbReference type="EMBL" id="OLP60952.1"/>
    </source>
</evidence>
<evidence type="ECO:0000256" key="1">
    <source>
        <dbReference type="ARBA" id="ARBA00004953"/>
    </source>
</evidence>
<comment type="pathway">
    <text evidence="1">Cofactor biosynthesis; adenosylcobalamin biosynthesis.</text>
</comment>
<accession>A0A1Q9AZ28</accession>
<dbReference type="PANTHER" id="PTHR43467">
    <property type="entry name" value="COBALT-PRECORRIN-2 C(20)-METHYLTRANSFERASE"/>
    <property type="match status" value="1"/>
</dbReference>
<dbReference type="GO" id="GO:0043819">
    <property type="term" value="F:precorrin-6A synthase (deacetylating) activity"/>
    <property type="evidence" value="ECO:0007669"/>
    <property type="project" value="UniProtKB-EC"/>
</dbReference>
<comment type="caution">
    <text evidence="8">The sequence shown here is derived from an EMBL/GenBank/DDBJ whole genome shotgun (WGS) entry which is preliminary data.</text>
</comment>
<dbReference type="Gene3D" id="3.40.1010.10">
    <property type="entry name" value="Cobalt-precorrin-4 Transmethylase, Domain 1"/>
    <property type="match status" value="1"/>
</dbReference>
<name>A0A1Q9AZ28_9HYPH</name>
<comment type="catalytic activity">
    <reaction evidence="6">
        <text>precorrin-5 + S-adenosyl-L-methionine + H2O = precorrin-6A + acetate + S-adenosyl-L-homocysteine + 2 H(+)</text>
        <dbReference type="Rhea" id="RHEA:18261"/>
        <dbReference type="ChEBI" id="CHEBI:15377"/>
        <dbReference type="ChEBI" id="CHEBI:15378"/>
        <dbReference type="ChEBI" id="CHEBI:30089"/>
        <dbReference type="ChEBI" id="CHEBI:57856"/>
        <dbReference type="ChEBI" id="CHEBI:59789"/>
        <dbReference type="ChEBI" id="CHEBI:77871"/>
        <dbReference type="ChEBI" id="CHEBI:77872"/>
        <dbReference type="EC" id="2.1.1.152"/>
    </reaction>
</comment>
<protein>
    <recommendedName>
        <fullName evidence="6">Precorrin-6A synthase [deacetylating]</fullName>
        <ecNumber evidence="6">2.1.1.152</ecNumber>
    </recommendedName>
</protein>
<dbReference type="AlphaFoldDB" id="A0A1Q9AZ28"/>
<dbReference type="Gene3D" id="3.30.950.10">
    <property type="entry name" value="Methyltransferase, Cobalt-precorrin-4 Transmethylase, Domain 2"/>
    <property type="match status" value="1"/>
</dbReference>
<proteinExistence type="predicted"/>
<dbReference type="InterPro" id="IPR014776">
    <property type="entry name" value="4pyrrole_Mease_sub2"/>
</dbReference>
<dbReference type="PIRSF" id="PIRSF036525">
    <property type="entry name" value="CobF"/>
    <property type="match status" value="1"/>
</dbReference>
<dbReference type="GO" id="GO:0009236">
    <property type="term" value="P:cobalamin biosynthetic process"/>
    <property type="evidence" value="ECO:0007669"/>
    <property type="project" value="UniProtKB-KW"/>
</dbReference>
<dbReference type="Proteomes" id="UP000186364">
    <property type="component" value="Unassembled WGS sequence"/>
</dbReference>
<reference evidence="8 9" key="1">
    <citation type="submission" date="2016-09" db="EMBL/GenBank/DDBJ databases">
        <title>Rhizobium sp. nov., a novel species isolated from the rice rhizosphere.</title>
        <authorList>
            <person name="Zhao J."/>
            <person name="Zhang X."/>
        </authorList>
    </citation>
    <scope>NUCLEOTIDE SEQUENCE [LARGE SCALE GENOMIC DNA]</scope>
    <source>
        <strain evidence="8 9">1.7048</strain>
    </source>
</reference>
<evidence type="ECO:0000256" key="3">
    <source>
        <dbReference type="ARBA" id="ARBA00022603"/>
    </source>
</evidence>
<keyword evidence="4 6" id="KW-0808">Transferase</keyword>
<keyword evidence="5 6" id="KW-0949">S-adenosyl-L-methionine</keyword>
<gene>
    <name evidence="8" type="ORF">BJF93_02455</name>
</gene>
<dbReference type="Pfam" id="PF00590">
    <property type="entry name" value="TP_methylase"/>
    <property type="match status" value="1"/>
</dbReference>
<dbReference type="CDD" id="cd11643">
    <property type="entry name" value="Precorrin-6A-synthase"/>
    <property type="match status" value="1"/>
</dbReference>
<dbReference type="SUPFAM" id="SSF53790">
    <property type="entry name" value="Tetrapyrrole methylase"/>
    <property type="match status" value="1"/>
</dbReference>
<keyword evidence="2" id="KW-0169">Cobalamin biosynthesis</keyword>